<dbReference type="AlphaFoldDB" id="Q9A386"/>
<evidence type="ECO:0000256" key="1">
    <source>
        <dbReference type="SAM" id="MobiDB-lite"/>
    </source>
</evidence>
<evidence type="ECO:0000313" key="2">
    <source>
        <dbReference type="EMBL" id="AAK25280.1"/>
    </source>
</evidence>
<reference evidence="2 3" key="1">
    <citation type="journal article" date="2001" name="Proc. Natl. Acad. Sci. U.S.A.">
        <title>Complete genome sequence of Caulobacter crescentus.</title>
        <authorList>
            <person name="Nierman W.C."/>
            <person name="Feldblyum T.V."/>
            <person name="Laub M.T."/>
            <person name="Paulsen I.T."/>
            <person name="Nelson K.E."/>
            <person name="Eisen J.A."/>
            <person name="Heidelberg J.F."/>
            <person name="Alley M.R."/>
            <person name="Ohta N."/>
            <person name="Maddock J.R."/>
            <person name="Potocka I."/>
            <person name="Nelson W.C."/>
            <person name="Newton A."/>
            <person name="Stephens C."/>
            <person name="Phadke N.D."/>
            <person name="Ely B."/>
            <person name="DeBoy R.T."/>
            <person name="Dodson R.J."/>
            <person name="Durkin A.S."/>
            <person name="Gwinn M.L."/>
            <person name="Haft D.H."/>
            <person name="Kolonay J.F."/>
            <person name="Smit J."/>
            <person name="Craven M.B."/>
            <person name="Khouri H."/>
            <person name="Shetty J."/>
            <person name="Berry K."/>
            <person name="Utterback T."/>
            <person name="Tran K."/>
            <person name="Wolf A."/>
            <person name="Vamathevan J."/>
            <person name="Ermolaeva M."/>
            <person name="White O."/>
            <person name="Salzberg S.L."/>
            <person name="Venter J.C."/>
            <person name="Shapiro L."/>
            <person name="Fraser C.M."/>
        </authorList>
    </citation>
    <scope>NUCLEOTIDE SEQUENCE [LARGE SCALE GENOMIC DNA]</scope>
    <source>
        <strain evidence="3">ATCC 19089 / CB15</strain>
    </source>
</reference>
<evidence type="ECO:0000313" key="3">
    <source>
        <dbReference type="Proteomes" id="UP000001816"/>
    </source>
</evidence>
<gene>
    <name evidence="2" type="ordered locus">CC_3318</name>
</gene>
<sequence>MGQKSQIVSPQGPHGKSAPRNPTCRKSQVGSILVFRRRRGGCAPPAKALAALQGLFLALGLAGDLLELDGLISGEGLTSGPLLGVGERSTIRLDPLGDAGEKLTLPFGKLHAGFLGRAAGALQGVQRGPLGLFLGIRRLGAHGRDLSRTPRADAR</sequence>
<dbReference type="KEGG" id="ccr:CC_3318"/>
<feature type="region of interest" description="Disordered" evidence="1">
    <location>
        <begin position="1"/>
        <end position="24"/>
    </location>
</feature>
<dbReference type="HOGENOM" id="CLU_1692323_0_0_5"/>
<keyword evidence="3" id="KW-1185">Reference proteome</keyword>
<name>Q9A386_CAUVC</name>
<proteinExistence type="predicted"/>
<dbReference type="EnsemblBacteria" id="AAK25280">
    <property type="protein sequence ID" value="AAK25280"/>
    <property type="gene ID" value="CC_3318"/>
</dbReference>
<dbReference type="PIR" id="D87660">
    <property type="entry name" value="D87660"/>
</dbReference>
<protein>
    <submittedName>
        <fullName evidence="2">Uncharacterized protein</fullName>
    </submittedName>
</protein>
<organism evidence="2 3">
    <name type="scientific">Caulobacter vibrioides (strain ATCC 19089 / CIP 103742 / CB 15)</name>
    <name type="common">Caulobacter crescentus</name>
    <dbReference type="NCBI Taxonomy" id="190650"/>
    <lineage>
        <taxon>Bacteria</taxon>
        <taxon>Pseudomonadati</taxon>
        <taxon>Pseudomonadota</taxon>
        <taxon>Alphaproteobacteria</taxon>
        <taxon>Caulobacterales</taxon>
        <taxon>Caulobacteraceae</taxon>
        <taxon>Caulobacter</taxon>
    </lineage>
</organism>
<dbReference type="Proteomes" id="UP000001816">
    <property type="component" value="Chromosome"/>
</dbReference>
<dbReference type="EMBL" id="AE005673">
    <property type="protein sequence ID" value="AAK25280.1"/>
    <property type="molecule type" value="Genomic_DNA"/>
</dbReference>
<accession>Q9A386</accession>
<dbReference type="BioCyc" id="CAULO:CC3318-MONOMER"/>